<evidence type="ECO:0000259" key="2">
    <source>
        <dbReference type="Pfam" id="PF14111"/>
    </source>
</evidence>
<feature type="domain" description="DUF4283" evidence="2">
    <location>
        <begin position="143"/>
        <end position="225"/>
    </location>
</feature>
<evidence type="ECO:0000313" key="3">
    <source>
        <dbReference type="EMBL" id="GJT25288.1"/>
    </source>
</evidence>
<keyword evidence="3" id="KW-0695">RNA-directed DNA polymerase</keyword>
<keyword evidence="3" id="KW-0548">Nucleotidyltransferase</keyword>
<dbReference type="Proteomes" id="UP001151760">
    <property type="component" value="Unassembled WGS sequence"/>
</dbReference>
<feature type="region of interest" description="Disordered" evidence="1">
    <location>
        <begin position="82"/>
        <end position="102"/>
    </location>
</feature>
<sequence>MDTLNIVPTSKWVADSCCGLLNEAWFLESKKEWGGRGVKEKNKDVAAKDGVSPSVTVELVVTEKQSSLVDTSILDVENTDLRSYPPLPTQGSTPTGNAPGKSLYANITGKPSEKKVNVRTLFTPGGNGIDVVVLVDSIRAISERFANTSYGFFLEKKVAYPIVVNYVRNTWGKYGFVRLMFSLSTGLFSFQFSFIDGLDDMLDNGPWFIRNNPLILNKWHPNENLLKEDVSTVPVWVKLHGVPVTVFREDSLSAIATKLGTPLMLDSYTSNMCMQSWGRSSYSRVMIELRADVELKDNIVVSMPKITREGHYTCVGEKKTVKKPSQTSRGVPIGPKMGFKPQKEYRPVPKKPNASSSGTPLVPTGIVESDSEVEVVFDEIANLRISMSGKDISDKGYGTNSLLEQWRDSYPDNDDYDPYDDDMYENHDLSEHLQSICDDLDITVHGRKKK</sequence>
<protein>
    <submittedName>
        <fullName evidence="3">Reverse transcriptase domain-containing protein</fullName>
    </submittedName>
</protein>
<comment type="caution">
    <text evidence="3">The sequence shown here is derived from an EMBL/GenBank/DDBJ whole genome shotgun (WGS) entry which is preliminary data.</text>
</comment>
<gene>
    <name evidence="3" type="ORF">Tco_0895225</name>
</gene>
<keyword evidence="4" id="KW-1185">Reference proteome</keyword>
<feature type="region of interest" description="Disordered" evidence="1">
    <location>
        <begin position="320"/>
        <end position="362"/>
    </location>
</feature>
<organism evidence="3 4">
    <name type="scientific">Tanacetum coccineum</name>
    <dbReference type="NCBI Taxonomy" id="301880"/>
    <lineage>
        <taxon>Eukaryota</taxon>
        <taxon>Viridiplantae</taxon>
        <taxon>Streptophyta</taxon>
        <taxon>Embryophyta</taxon>
        <taxon>Tracheophyta</taxon>
        <taxon>Spermatophyta</taxon>
        <taxon>Magnoliopsida</taxon>
        <taxon>eudicotyledons</taxon>
        <taxon>Gunneridae</taxon>
        <taxon>Pentapetalae</taxon>
        <taxon>asterids</taxon>
        <taxon>campanulids</taxon>
        <taxon>Asterales</taxon>
        <taxon>Asteraceae</taxon>
        <taxon>Asteroideae</taxon>
        <taxon>Anthemideae</taxon>
        <taxon>Anthemidinae</taxon>
        <taxon>Tanacetum</taxon>
    </lineage>
</organism>
<dbReference type="InterPro" id="IPR025558">
    <property type="entry name" value="DUF4283"/>
</dbReference>
<reference evidence="3" key="1">
    <citation type="journal article" date="2022" name="Int. J. Mol. Sci.">
        <title>Draft Genome of Tanacetum Coccineum: Genomic Comparison of Closely Related Tanacetum-Family Plants.</title>
        <authorList>
            <person name="Yamashiro T."/>
            <person name="Shiraishi A."/>
            <person name="Nakayama K."/>
            <person name="Satake H."/>
        </authorList>
    </citation>
    <scope>NUCLEOTIDE SEQUENCE</scope>
</reference>
<dbReference type="EMBL" id="BQNB010014202">
    <property type="protein sequence ID" value="GJT25288.1"/>
    <property type="molecule type" value="Genomic_DNA"/>
</dbReference>
<keyword evidence="3" id="KW-0808">Transferase</keyword>
<reference evidence="3" key="2">
    <citation type="submission" date="2022-01" db="EMBL/GenBank/DDBJ databases">
        <authorList>
            <person name="Yamashiro T."/>
            <person name="Shiraishi A."/>
            <person name="Satake H."/>
            <person name="Nakayama K."/>
        </authorList>
    </citation>
    <scope>NUCLEOTIDE SEQUENCE</scope>
</reference>
<dbReference type="GO" id="GO:0003964">
    <property type="term" value="F:RNA-directed DNA polymerase activity"/>
    <property type="evidence" value="ECO:0007669"/>
    <property type="project" value="UniProtKB-KW"/>
</dbReference>
<dbReference type="PANTHER" id="PTHR31286:SF99">
    <property type="entry name" value="DUF4283 DOMAIN-CONTAINING PROTEIN"/>
    <property type="match status" value="1"/>
</dbReference>
<proteinExistence type="predicted"/>
<evidence type="ECO:0000256" key="1">
    <source>
        <dbReference type="SAM" id="MobiDB-lite"/>
    </source>
</evidence>
<dbReference type="Pfam" id="PF14111">
    <property type="entry name" value="DUF4283"/>
    <property type="match status" value="1"/>
</dbReference>
<dbReference type="InterPro" id="IPR040256">
    <property type="entry name" value="At4g02000-like"/>
</dbReference>
<evidence type="ECO:0000313" key="4">
    <source>
        <dbReference type="Proteomes" id="UP001151760"/>
    </source>
</evidence>
<name>A0ABQ5CH92_9ASTR</name>
<dbReference type="PANTHER" id="PTHR31286">
    <property type="entry name" value="GLYCINE-RICH CELL WALL STRUCTURAL PROTEIN 1.8-LIKE"/>
    <property type="match status" value="1"/>
</dbReference>
<accession>A0ABQ5CH92</accession>